<dbReference type="SUPFAM" id="SSF56935">
    <property type="entry name" value="Porins"/>
    <property type="match status" value="1"/>
</dbReference>
<reference evidence="2" key="1">
    <citation type="journal article" date="2019" name="Int. J. Syst. Evol. Microbiol.">
        <title>The Global Catalogue of Microorganisms (GCM) 10K type strain sequencing project: providing services to taxonomists for standard genome sequencing and annotation.</title>
        <authorList>
            <consortium name="The Broad Institute Genomics Platform"/>
            <consortium name="The Broad Institute Genome Sequencing Center for Infectious Disease"/>
            <person name="Wu L."/>
            <person name="Ma J."/>
        </authorList>
    </citation>
    <scope>NUCLEOTIDE SEQUENCE [LARGE SCALE GENOMIC DNA]</scope>
    <source>
        <strain evidence="2">KCTC 42587</strain>
    </source>
</reference>
<name>A0ABW5KTP7_9FLAO</name>
<dbReference type="InterPro" id="IPR008969">
    <property type="entry name" value="CarboxyPept-like_regulatory"/>
</dbReference>
<comment type="caution">
    <text evidence="1">The sequence shown here is derived from an EMBL/GenBank/DDBJ whole genome shotgun (WGS) entry which is preliminary data.</text>
</comment>
<keyword evidence="2" id="KW-1185">Reference proteome</keyword>
<protein>
    <submittedName>
        <fullName evidence="1">Carboxypeptidase-like regulatory domain-containing protein</fullName>
    </submittedName>
</protein>
<accession>A0ABW5KTP7</accession>
<evidence type="ECO:0000313" key="1">
    <source>
        <dbReference type="EMBL" id="MFD2551926.1"/>
    </source>
</evidence>
<evidence type="ECO:0000313" key="2">
    <source>
        <dbReference type="Proteomes" id="UP001597472"/>
    </source>
</evidence>
<gene>
    <name evidence="1" type="ORF">ACFSQP_08865</name>
</gene>
<dbReference type="SUPFAM" id="SSF49464">
    <property type="entry name" value="Carboxypeptidase regulatory domain-like"/>
    <property type="match status" value="1"/>
</dbReference>
<dbReference type="EMBL" id="JBHULS010000003">
    <property type="protein sequence ID" value="MFD2551926.1"/>
    <property type="molecule type" value="Genomic_DNA"/>
</dbReference>
<dbReference type="Pfam" id="PF13715">
    <property type="entry name" value="CarbopepD_reg_2"/>
    <property type="match status" value="1"/>
</dbReference>
<organism evidence="1 2">
    <name type="scientific">Bizionia sediminis</name>
    <dbReference type="NCBI Taxonomy" id="1737064"/>
    <lineage>
        <taxon>Bacteria</taxon>
        <taxon>Pseudomonadati</taxon>
        <taxon>Bacteroidota</taxon>
        <taxon>Flavobacteriia</taxon>
        <taxon>Flavobacteriales</taxon>
        <taxon>Flavobacteriaceae</taxon>
        <taxon>Bizionia</taxon>
    </lineage>
</organism>
<sequence>MALKPIYSLIIIGILFINSSKLIAQEIQIYGSVKSDSNTPIDNANVVISNNKSILAYSYTDSIGAFNFKLKSTKEPFLILSVYSLGYKNISDTIQVSSNSQIHKLSFTLSENLEQLDEVVIASDAKIKREDNKFVYSVNAFKDNTEQTVEDILKKLPGIEVLDNGLIKAHGRFIDKLLIEGEDMFDKNYSILSKNLDAKVLKEVEILEGFEDNPVLAKVLASNKVAVNLVLKEEYNNIWFGNISTGLGSKERFNLASNVGLIRKKIKFFNFNNFNNLGSLARNQINIAQEENTTYSNFNELKIDPIYETPDYQIQFFNNNEAIFNSAFINSLSFVKSVNSKLKVRGTGYYLKDNEDFLSTSETIFNTTNPSITYNESRRIESKNPLVGGNIELKYFIDEQSFIKNTLNFKNTDNLTNQNLLFNDTPINENLKTSQASFFNHLNYTVLINKKLIHNYFYFGRINSDQQLNLISPTLNMVFIQPEFKPIKNTTNDESQIIGSKSSLLINMGKIENTLELGIENLHEKRKNIFKLTDQTEIDTLQNNLKHKQDKLFFTSNLRYKPSKKIELYGSLSFEYVKIDNYLDENNHIFLNPKIGLRLKNLKIGNLNFQFHRDYIAPATKVFLENFQLRNYQSFIRGDTSFSFTKRNKYKFSYYISNELQTQTLSITTQFIEADGRYTSSNFLNQDFSFSTLKFEKGGDILISKIDITSYFKKLKLSTNLGVLWNTTNTPIKLNSVNFSNLNLVNSSYFLTGRTYFNSDINFNFKLNLNETKSTLNSVTSITNWKTIAIDVNYNLNNELTALLKNKFYLLQYGNYSFINFELNFSPEKSKFSYRLIFNNLNNENELIMENINEVSTYTSEIRLLPRYLFLEAKYRF</sequence>
<proteinExistence type="predicted"/>
<dbReference type="RefSeq" id="WP_376893554.1">
    <property type="nucleotide sequence ID" value="NZ_JBHULS010000003.1"/>
</dbReference>
<dbReference type="Proteomes" id="UP001597472">
    <property type="component" value="Unassembled WGS sequence"/>
</dbReference>
<dbReference type="Gene3D" id="2.60.40.1120">
    <property type="entry name" value="Carboxypeptidase-like, regulatory domain"/>
    <property type="match status" value="1"/>
</dbReference>